<dbReference type="Pfam" id="PF00076">
    <property type="entry name" value="RRM_1"/>
    <property type="match status" value="2"/>
</dbReference>
<dbReference type="GO" id="GO:0003723">
    <property type="term" value="F:RNA binding"/>
    <property type="evidence" value="ECO:0007669"/>
    <property type="project" value="UniProtKB-UniRule"/>
</dbReference>
<dbReference type="CDD" id="cd12254">
    <property type="entry name" value="RRM_hnRNPH_ESRPs_RBM12_like"/>
    <property type="match status" value="1"/>
</dbReference>
<evidence type="ECO:0000313" key="7">
    <source>
        <dbReference type="Proteomes" id="UP001107558"/>
    </source>
</evidence>
<dbReference type="EMBL" id="JADBJN010000002">
    <property type="protein sequence ID" value="KAG5678944.1"/>
    <property type="molecule type" value="Genomic_DNA"/>
</dbReference>
<feature type="region of interest" description="Disordered" evidence="4">
    <location>
        <begin position="663"/>
        <end position="715"/>
    </location>
</feature>
<dbReference type="PANTHER" id="PTHR13976">
    <property type="entry name" value="HETEROGENEOUS NUCLEAR RIBONUCLEOPROTEIN-RELATED"/>
    <property type="match status" value="1"/>
</dbReference>
<dbReference type="Proteomes" id="UP001107558">
    <property type="component" value="Chromosome 2"/>
</dbReference>
<feature type="compositionally biased region" description="Low complexity" evidence="4">
    <location>
        <begin position="507"/>
        <end position="526"/>
    </location>
</feature>
<keyword evidence="1" id="KW-0677">Repeat</keyword>
<accession>A0A9J6CAM7</accession>
<dbReference type="InterPro" id="IPR000504">
    <property type="entry name" value="RRM_dom"/>
</dbReference>
<evidence type="ECO:0000256" key="4">
    <source>
        <dbReference type="SAM" id="MobiDB-lite"/>
    </source>
</evidence>
<dbReference type="InterPro" id="IPR035979">
    <property type="entry name" value="RBD_domain_sf"/>
</dbReference>
<keyword evidence="2 3" id="KW-0694">RNA-binding</keyword>
<comment type="caution">
    <text evidence="6">The sequence shown here is derived from an EMBL/GenBank/DDBJ whole genome shotgun (WGS) entry which is preliminary data.</text>
</comment>
<dbReference type="Gene3D" id="3.30.70.330">
    <property type="match status" value="4"/>
</dbReference>
<evidence type="ECO:0000313" key="6">
    <source>
        <dbReference type="EMBL" id="KAG5678944.1"/>
    </source>
</evidence>
<evidence type="ECO:0000259" key="5">
    <source>
        <dbReference type="PROSITE" id="PS50102"/>
    </source>
</evidence>
<feature type="compositionally biased region" description="Basic and acidic residues" evidence="4">
    <location>
        <begin position="459"/>
        <end position="505"/>
    </location>
</feature>
<keyword evidence="7" id="KW-1185">Reference proteome</keyword>
<dbReference type="InterPro" id="IPR012677">
    <property type="entry name" value="Nucleotide-bd_a/b_plait_sf"/>
</dbReference>
<feature type="compositionally biased region" description="Polar residues" evidence="4">
    <location>
        <begin position="256"/>
        <end position="265"/>
    </location>
</feature>
<protein>
    <recommendedName>
        <fullName evidence="5">RRM domain-containing protein</fullName>
    </recommendedName>
</protein>
<feature type="domain" description="RRM" evidence="5">
    <location>
        <begin position="721"/>
        <end position="798"/>
    </location>
</feature>
<name>A0A9J6CAM7_POLVA</name>
<feature type="compositionally biased region" description="Low complexity" evidence="4">
    <location>
        <begin position="665"/>
        <end position="677"/>
    </location>
</feature>
<sequence>MNIIIRLQNLPWSANASDIRQFFKGLHIPEGGVHIVGGENGDAFIAFSTDEDARQAMSMTGSKLKEVQVSLMLSSRAEMQKVIEKARMMSMQTAQKTTQSLPSVEAFTNQFGRKLPDNANMISAQQQQLAALANYKPQQQQQQSALLSTQLLNFQMKPNDLISGLQANIAAPTNLVAGQMPLYNYNQLNSAEYLNYMKMANAANNIQLDNKQLQLQQNSYIRNGTSDSSRDRSRSPLSSRYDSSDDKKEKRRRTRFSSPESNKQTAAPVMNNLMQNKPAMLIQQQQQQAVISTNMLANTNVPKLNNNIWDVPPPMNLNAYSSFNNGVLNNITAAANLVQARNYQTTSDNKSFLPSVQQYQSSQGNSVPAINNNDVGRCIKVTNVDKETTYSDMRKFFNGLPIDDIKFLTDSKGNHNGIVLIKFISSDSKKQSMIKNGWQLKSTLIMITSITDEEYENGLDSKSRDSYKGRDDCKGYNNKYRDRSNSREREYSRERERGSSTDRFNRNRPQNNNRNFNNRDYGNSNNPRFNNRREFHRDNNSASRDNGFRYKNRQDNEQEEKIEYVPDENYRVLVIDDIPEKNEEDLFAAFPNIISVVIDKYMAYVKFTTHEAAKAVLENRFIHYIRNKRVFIEKGSDMQFADYAKKFGKLDNPEMKDHIEEETINENSNESQEQQPSVSDNSNDGQTKPISRDPRQRTIQQQNGNNTNGNSNNMMSNLRTDCVLVKNLEIECSIEDVENFFSEIQRTNMRTHILLDKNRKQCGDCFIEFKFEHDMKKALDKNNTMMGKNKIQVMPIPREQVEAVLSSFGDDNGQFRNQNRPMNRDWAPPLDFGSPGCVVLISNLCYRATIDDIIDAFRDYDLHPDQIIRRYNDFGQPTGNACINFNSPNDAEKACDSLNKVRILNRPVWLRRCNL</sequence>
<proteinExistence type="predicted"/>
<evidence type="ECO:0000256" key="2">
    <source>
        <dbReference type="ARBA" id="ARBA00022884"/>
    </source>
</evidence>
<feature type="region of interest" description="Disordered" evidence="4">
    <location>
        <begin position="221"/>
        <end position="268"/>
    </location>
</feature>
<organism evidence="6 7">
    <name type="scientific">Polypedilum vanderplanki</name>
    <name type="common">Sleeping chironomid midge</name>
    <dbReference type="NCBI Taxonomy" id="319348"/>
    <lineage>
        <taxon>Eukaryota</taxon>
        <taxon>Metazoa</taxon>
        <taxon>Ecdysozoa</taxon>
        <taxon>Arthropoda</taxon>
        <taxon>Hexapoda</taxon>
        <taxon>Insecta</taxon>
        <taxon>Pterygota</taxon>
        <taxon>Neoptera</taxon>
        <taxon>Endopterygota</taxon>
        <taxon>Diptera</taxon>
        <taxon>Nematocera</taxon>
        <taxon>Chironomoidea</taxon>
        <taxon>Chironomidae</taxon>
        <taxon>Chironominae</taxon>
        <taxon>Polypedilum</taxon>
        <taxon>Polypedilum</taxon>
    </lineage>
</organism>
<feature type="domain" description="RRM" evidence="5">
    <location>
        <begin position="571"/>
        <end position="637"/>
    </location>
</feature>
<dbReference type="InterPro" id="IPR050666">
    <property type="entry name" value="ESRP"/>
</dbReference>
<feature type="compositionally biased region" description="Basic and acidic residues" evidence="4">
    <location>
        <begin position="546"/>
        <end position="558"/>
    </location>
</feature>
<feature type="compositionally biased region" description="Polar residues" evidence="4">
    <location>
        <begin position="678"/>
        <end position="689"/>
    </location>
</feature>
<feature type="domain" description="RRM" evidence="5">
    <location>
        <begin position="837"/>
        <end position="915"/>
    </location>
</feature>
<dbReference type="PROSITE" id="PS50102">
    <property type="entry name" value="RRM"/>
    <property type="match status" value="4"/>
</dbReference>
<dbReference type="AlphaFoldDB" id="A0A9J6CAM7"/>
<evidence type="ECO:0000256" key="3">
    <source>
        <dbReference type="PROSITE-ProRule" id="PRU00176"/>
    </source>
</evidence>
<dbReference type="CDD" id="cd12510">
    <property type="entry name" value="RRM1_RBM12_like"/>
    <property type="match status" value="1"/>
</dbReference>
<reference evidence="6" key="1">
    <citation type="submission" date="2021-03" db="EMBL/GenBank/DDBJ databases">
        <title>Chromosome level genome of the anhydrobiotic midge Polypedilum vanderplanki.</title>
        <authorList>
            <person name="Yoshida Y."/>
            <person name="Kikawada T."/>
            <person name="Gusev O."/>
        </authorList>
    </citation>
    <scope>NUCLEOTIDE SEQUENCE</scope>
    <source>
        <strain evidence="6">NIAS01</strain>
        <tissue evidence="6">Whole body or cell culture</tissue>
    </source>
</reference>
<feature type="compositionally biased region" description="Low complexity" evidence="4">
    <location>
        <begin position="703"/>
        <end position="715"/>
    </location>
</feature>
<dbReference type="OrthoDB" id="2588702at2759"/>
<feature type="region of interest" description="Disordered" evidence="4">
    <location>
        <begin position="457"/>
        <end position="558"/>
    </location>
</feature>
<gene>
    <name evidence="6" type="ORF">PVAND_008563</name>
</gene>
<evidence type="ECO:0000256" key="1">
    <source>
        <dbReference type="ARBA" id="ARBA00022737"/>
    </source>
</evidence>
<dbReference type="SUPFAM" id="SSF54928">
    <property type="entry name" value="RNA-binding domain, RBD"/>
    <property type="match status" value="4"/>
</dbReference>
<dbReference type="SMART" id="SM00360">
    <property type="entry name" value="RRM"/>
    <property type="match status" value="5"/>
</dbReference>
<feature type="domain" description="RRM" evidence="5">
    <location>
        <begin position="3"/>
        <end position="74"/>
    </location>
</feature>